<gene>
    <name evidence="1" type="ORF">KsCSTR_43850</name>
</gene>
<sequence length="44" mass="5410">MAIMNKLRFKFEMQRRFISATAFMGRYHFFICSCKKFNIDSFFV</sequence>
<evidence type="ECO:0000313" key="1">
    <source>
        <dbReference type="EMBL" id="QII13764.1"/>
    </source>
</evidence>
<name>A0A6G7GWM9_KUEST</name>
<dbReference type="Proteomes" id="UP000501926">
    <property type="component" value="Chromosome"/>
</dbReference>
<dbReference type="EMBL" id="CP049055">
    <property type="protein sequence ID" value="QII13764.1"/>
    <property type="molecule type" value="Genomic_DNA"/>
</dbReference>
<proteinExistence type="predicted"/>
<organism evidence="1 2">
    <name type="scientific">Kuenenia stuttgartiensis</name>
    <dbReference type="NCBI Taxonomy" id="174633"/>
    <lineage>
        <taxon>Bacteria</taxon>
        <taxon>Pseudomonadati</taxon>
        <taxon>Planctomycetota</taxon>
        <taxon>Candidatus Brocadiia</taxon>
        <taxon>Candidatus Brocadiales</taxon>
        <taxon>Candidatus Brocadiaceae</taxon>
        <taxon>Candidatus Kuenenia</taxon>
    </lineage>
</organism>
<accession>A0A6G7GWM9</accession>
<reference evidence="1 2" key="1">
    <citation type="submission" date="2020-02" db="EMBL/GenBank/DDBJ databases">
        <title>Newly sequenced genome of strain CSTR1 showed variability in Candidatus Kuenenia stuttgartiensis genomes.</title>
        <authorList>
            <person name="Ding C."/>
            <person name="Adrian L."/>
        </authorList>
    </citation>
    <scope>NUCLEOTIDE SEQUENCE [LARGE SCALE GENOMIC DNA]</scope>
    <source>
        <strain evidence="1 2">CSTR1</strain>
    </source>
</reference>
<dbReference type="AlphaFoldDB" id="A0A6G7GWM9"/>
<protein>
    <submittedName>
        <fullName evidence="1">Uncharacterized protein</fullName>
    </submittedName>
</protein>
<evidence type="ECO:0000313" key="2">
    <source>
        <dbReference type="Proteomes" id="UP000501926"/>
    </source>
</evidence>